<dbReference type="SUPFAM" id="SSF103088">
    <property type="entry name" value="OmpA-like"/>
    <property type="match status" value="1"/>
</dbReference>
<evidence type="ECO:0000256" key="3">
    <source>
        <dbReference type="ARBA" id="ARBA00022448"/>
    </source>
</evidence>
<comment type="similarity">
    <text evidence="2">Belongs to the outer membrane OOP (TC 1.B.6) superfamily. OmpA family.</text>
</comment>
<reference evidence="13" key="1">
    <citation type="submission" date="2017-02" db="EMBL/GenBank/DDBJ databases">
        <authorList>
            <person name="Varghese N."/>
            <person name="Submissions S."/>
        </authorList>
    </citation>
    <scope>NUCLEOTIDE SEQUENCE [LARGE SCALE GENOMIC DNA]</scope>
    <source>
        <strain evidence="13">DSM 19608</strain>
    </source>
</reference>
<keyword evidence="6" id="KW-0406">Ion transport</keyword>
<dbReference type="RefSeq" id="WP_078925853.1">
    <property type="nucleotide sequence ID" value="NZ_FUXB01000006.1"/>
</dbReference>
<dbReference type="GO" id="GO:0009279">
    <property type="term" value="C:cell outer membrane"/>
    <property type="evidence" value="ECO:0007669"/>
    <property type="project" value="UniProtKB-SubCell"/>
</dbReference>
<proteinExistence type="inferred from homology"/>
<dbReference type="Pfam" id="PF00691">
    <property type="entry name" value="OmpA"/>
    <property type="match status" value="1"/>
</dbReference>
<dbReference type="GO" id="GO:0046930">
    <property type="term" value="C:pore complex"/>
    <property type="evidence" value="ECO:0007669"/>
    <property type="project" value="UniProtKB-KW"/>
</dbReference>
<keyword evidence="4" id="KW-1134">Transmembrane beta strand</keyword>
<dbReference type="EMBL" id="FUXB01000006">
    <property type="protein sequence ID" value="SJZ82426.1"/>
    <property type="molecule type" value="Genomic_DNA"/>
</dbReference>
<dbReference type="GeneID" id="70581702"/>
<dbReference type="GO" id="GO:0015288">
    <property type="term" value="F:porin activity"/>
    <property type="evidence" value="ECO:0007669"/>
    <property type="project" value="UniProtKB-KW"/>
</dbReference>
<keyword evidence="7" id="KW-0626">Porin</keyword>
<dbReference type="PRINTS" id="PR01021">
    <property type="entry name" value="OMPADOMAIN"/>
</dbReference>
<gene>
    <name evidence="12" type="ORF">SAMN02745782_01454</name>
</gene>
<feature type="domain" description="OmpA-like" evidence="11">
    <location>
        <begin position="220"/>
        <end position="333"/>
    </location>
</feature>
<accession>A0A1T4NTS2</accession>
<name>A0A1T4NTS2_VIBCI</name>
<dbReference type="PROSITE" id="PS01068">
    <property type="entry name" value="OMPA_1"/>
    <property type="match status" value="1"/>
</dbReference>
<dbReference type="PROSITE" id="PS51123">
    <property type="entry name" value="OMPA_2"/>
    <property type="match status" value="1"/>
</dbReference>
<keyword evidence="13" id="KW-1185">Reference proteome</keyword>
<dbReference type="InterPro" id="IPR011250">
    <property type="entry name" value="OMP/PagP_B-barrel"/>
</dbReference>
<dbReference type="Pfam" id="PF01389">
    <property type="entry name" value="OmpA_membrane"/>
    <property type="match status" value="1"/>
</dbReference>
<keyword evidence="3" id="KW-0813">Transport</keyword>
<dbReference type="AlphaFoldDB" id="A0A1T4NTS2"/>
<dbReference type="GO" id="GO:0006811">
    <property type="term" value="P:monoatomic ion transport"/>
    <property type="evidence" value="ECO:0007669"/>
    <property type="project" value="UniProtKB-KW"/>
</dbReference>
<keyword evidence="9" id="KW-0998">Cell outer membrane</keyword>
<evidence type="ECO:0000256" key="9">
    <source>
        <dbReference type="ARBA" id="ARBA00023237"/>
    </source>
</evidence>
<keyword evidence="8 10" id="KW-0472">Membrane</keyword>
<protein>
    <submittedName>
        <fullName evidence="12">OmpA-OmpF porin, OOP family</fullName>
    </submittedName>
</protein>
<sequence>MKKNKHIFILSITIFSNTIYASDFTDDFWYIGGEIGRSHYINSHGHVYSDNNVIGAYVGYQFSPYLSGELGYHYLGDVNGLIPDNQEYWKARYQQLSFSSNISYPITDKFYPYLKIGFSGWFGSENDHYFEGLAPVFGAGFSYTIHNNIAIRMQYQFIDSIGSKSAIEELDLSMVTLGVSWLFSTKNEVITETIVTPSFKKSLDDYPEMKPEIEIEKIIPVKNPLEEKSTLFFAYDSPIQASEEYLYQVAQYMLENKKIHIMIDGHTDSDGNESYNKKLSEQRAVRIAYYLIEQGVSHSRITTRGFGSLHPIANNRLLEGRAKNRRVELKFSE</sequence>
<dbReference type="CDD" id="cd07185">
    <property type="entry name" value="OmpA_C-like"/>
    <property type="match status" value="1"/>
</dbReference>
<evidence type="ECO:0000256" key="1">
    <source>
        <dbReference type="ARBA" id="ARBA00004571"/>
    </source>
</evidence>
<evidence type="ECO:0000259" key="11">
    <source>
        <dbReference type="PROSITE" id="PS51123"/>
    </source>
</evidence>
<dbReference type="PANTHER" id="PTHR30329">
    <property type="entry name" value="STATOR ELEMENT OF FLAGELLAR MOTOR COMPLEX"/>
    <property type="match status" value="1"/>
</dbReference>
<dbReference type="InterPro" id="IPR006664">
    <property type="entry name" value="OMP_bac"/>
</dbReference>
<organism evidence="12 13">
    <name type="scientific">Vibrio cincinnatiensis DSM 19608</name>
    <dbReference type="NCBI Taxonomy" id="1123491"/>
    <lineage>
        <taxon>Bacteria</taxon>
        <taxon>Pseudomonadati</taxon>
        <taxon>Pseudomonadota</taxon>
        <taxon>Gammaproteobacteria</taxon>
        <taxon>Vibrionales</taxon>
        <taxon>Vibrionaceae</taxon>
        <taxon>Vibrio</taxon>
    </lineage>
</organism>
<dbReference type="SUPFAM" id="SSF56925">
    <property type="entry name" value="OMPA-like"/>
    <property type="match status" value="1"/>
</dbReference>
<keyword evidence="5" id="KW-0812">Transmembrane</keyword>
<comment type="subcellular location">
    <subcellularLocation>
        <location evidence="1">Cell outer membrane</location>
        <topology evidence="1">Multi-pass membrane protein</topology>
    </subcellularLocation>
</comment>
<dbReference type="InterPro" id="IPR000498">
    <property type="entry name" value="OmpA-like_TM_dom"/>
</dbReference>
<evidence type="ECO:0000256" key="4">
    <source>
        <dbReference type="ARBA" id="ARBA00022452"/>
    </source>
</evidence>
<dbReference type="OrthoDB" id="9782229at2"/>
<dbReference type="Proteomes" id="UP000190834">
    <property type="component" value="Unassembled WGS sequence"/>
</dbReference>
<evidence type="ECO:0000313" key="12">
    <source>
        <dbReference type="EMBL" id="SJZ82426.1"/>
    </source>
</evidence>
<evidence type="ECO:0000256" key="6">
    <source>
        <dbReference type="ARBA" id="ARBA00023065"/>
    </source>
</evidence>
<evidence type="ECO:0000256" key="5">
    <source>
        <dbReference type="ARBA" id="ARBA00022692"/>
    </source>
</evidence>
<dbReference type="InterPro" id="IPR050330">
    <property type="entry name" value="Bact_OuterMem_StrucFunc"/>
</dbReference>
<dbReference type="Gene3D" id="2.40.160.20">
    <property type="match status" value="1"/>
</dbReference>
<dbReference type="InterPro" id="IPR006690">
    <property type="entry name" value="OMPA-like_CS"/>
</dbReference>
<dbReference type="STRING" id="1123491.SAMN02745782_01454"/>
<evidence type="ECO:0000313" key="13">
    <source>
        <dbReference type="Proteomes" id="UP000190834"/>
    </source>
</evidence>
<dbReference type="PANTHER" id="PTHR30329:SF21">
    <property type="entry name" value="LIPOPROTEIN YIAD-RELATED"/>
    <property type="match status" value="1"/>
</dbReference>
<evidence type="ECO:0000256" key="10">
    <source>
        <dbReference type="PROSITE-ProRule" id="PRU00473"/>
    </source>
</evidence>
<evidence type="ECO:0000256" key="7">
    <source>
        <dbReference type="ARBA" id="ARBA00023114"/>
    </source>
</evidence>
<dbReference type="InterPro" id="IPR006665">
    <property type="entry name" value="OmpA-like"/>
</dbReference>
<dbReference type="Gene3D" id="3.30.1330.60">
    <property type="entry name" value="OmpA-like domain"/>
    <property type="match status" value="1"/>
</dbReference>
<dbReference type="InterPro" id="IPR036737">
    <property type="entry name" value="OmpA-like_sf"/>
</dbReference>
<evidence type="ECO:0000256" key="8">
    <source>
        <dbReference type="ARBA" id="ARBA00023136"/>
    </source>
</evidence>
<evidence type="ECO:0000256" key="2">
    <source>
        <dbReference type="ARBA" id="ARBA00005710"/>
    </source>
</evidence>